<organism evidence="5 6">
    <name type="scientific">Candidatus Propionivibrio dominans</name>
    <dbReference type="NCBI Taxonomy" id="2954373"/>
    <lineage>
        <taxon>Bacteria</taxon>
        <taxon>Pseudomonadati</taxon>
        <taxon>Pseudomonadota</taxon>
        <taxon>Betaproteobacteria</taxon>
        <taxon>Rhodocyclales</taxon>
        <taxon>Rhodocyclaceae</taxon>
        <taxon>Propionivibrio</taxon>
    </lineage>
</organism>
<gene>
    <name evidence="5" type="ORF">IPJ48_00035</name>
</gene>
<evidence type="ECO:0000313" key="6">
    <source>
        <dbReference type="Proteomes" id="UP000886602"/>
    </source>
</evidence>
<dbReference type="InterPro" id="IPR050808">
    <property type="entry name" value="Phage_Integrase"/>
</dbReference>
<feature type="domain" description="Integrase DNA-binding" evidence="4">
    <location>
        <begin position="8"/>
        <end position="91"/>
    </location>
</feature>
<dbReference type="InterPro" id="IPR025166">
    <property type="entry name" value="Integrase_DNA_bind_dom"/>
</dbReference>
<dbReference type="PANTHER" id="PTHR30629:SF2">
    <property type="entry name" value="PROPHAGE INTEGRASE INTS-RELATED"/>
    <property type="match status" value="1"/>
</dbReference>
<comment type="caution">
    <text evidence="5">The sequence shown here is derived from an EMBL/GenBank/DDBJ whole genome shotgun (WGS) entry which is preliminary data.</text>
</comment>
<evidence type="ECO:0000256" key="3">
    <source>
        <dbReference type="SAM" id="MobiDB-lite"/>
    </source>
</evidence>
<dbReference type="GO" id="GO:0015074">
    <property type="term" value="P:DNA integration"/>
    <property type="evidence" value="ECO:0007669"/>
    <property type="project" value="UniProtKB-KW"/>
</dbReference>
<name>A0A9D7F3W1_9RHOO</name>
<evidence type="ECO:0000313" key="5">
    <source>
        <dbReference type="EMBL" id="MBK7421599.1"/>
    </source>
</evidence>
<protein>
    <submittedName>
        <fullName evidence="5">DUF4102 domain-containing protein</fullName>
    </submittedName>
</protein>
<dbReference type="Proteomes" id="UP000886602">
    <property type="component" value="Unassembled WGS sequence"/>
</dbReference>
<sequence>MGGVLGKLTDVQIKHWIKAANSVAKSDGEGLTFTLSKDGSAAWVLRHRIGGKQREKTLGRFPDMSLKKARGIAADDRVKIQQGIDVGRESRLTTPGHNRPDRSSTQTADL</sequence>
<comment type="similarity">
    <text evidence="1">Belongs to the 'phage' integrase family.</text>
</comment>
<reference evidence="5" key="1">
    <citation type="submission" date="2020-10" db="EMBL/GenBank/DDBJ databases">
        <title>Connecting structure to function with the recovery of over 1000 high-quality activated sludge metagenome-assembled genomes encoding full-length rRNA genes using long-read sequencing.</title>
        <authorList>
            <person name="Singleton C.M."/>
            <person name="Petriglieri F."/>
            <person name="Kristensen J.M."/>
            <person name="Kirkegaard R.H."/>
            <person name="Michaelsen T.Y."/>
            <person name="Andersen M.H."/>
            <person name="Karst S.M."/>
            <person name="Dueholm M.S."/>
            <person name="Nielsen P.H."/>
            <person name="Albertsen M."/>
        </authorList>
    </citation>
    <scope>NUCLEOTIDE SEQUENCE</scope>
    <source>
        <strain evidence="5">EsbW_18-Q3-R4-48_MAXAC.044</strain>
    </source>
</reference>
<feature type="region of interest" description="Disordered" evidence="3">
    <location>
        <begin position="83"/>
        <end position="110"/>
    </location>
</feature>
<evidence type="ECO:0000256" key="1">
    <source>
        <dbReference type="ARBA" id="ARBA00008857"/>
    </source>
</evidence>
<accession>A0A9D7F3W1</accession>
<evidence type="ECO:0000259" key="4">
    <source>
        <dbReference type="Pfam" id="PF13356"/>
    </source>
</evidence>
<keyword evidence="2" id="KW-0229">DNA integration</keyword>
<dbReference type="EMBL" id="JADJNC010000001">
    <property type="protein sequence ID" value="MBK7421599.1"/>
    <property type="molecule type" value="Genomic_DNA"/>
</dbReference>
<dbReference type="AlphaFoldDB" id="A0A9D7F3W1"/>
<dbReference type="PANTHER" id="PTHR30629">
    <property type="entry name" value="PROPHAGE INTEGRASE"/>
    <property type="match status" value="1"/>
</dbReference>
<dbReference type="Gene3D" id="3.30.160.390">
    <property type="entry name" value="Integrase, DNA-binding domain"/>
    <property type="match status" value="1"/>
</dbReference>
<dbReference type="Pfam" id="PF13356">
    <property type="entry name" value="Arm-DNA-bind_3"/>
    <property type="match status" value="1"/>
</dbReference>
<evidence type="ECO:0000256" key="2">
    <source>
        <dbReference type="ARBA" id="ARBA00022908"/>
    </source>
</evidence>
<proteinExistence type="inferred from homology"/>
<dbReference type="InterPro" id="IPR038488">
    <property type="entry name" value="Integrase_DNA-bd_sf"/>
</dbReference>